<dbReference type="Proteomes" id="UP000054717">
    <property type="component" value="Unassembled WGS sequence"/>
</dbReference>
<protein>
    <recommendedName>
        <fullName evidence="3">Sulfotransferase domain protein</fullName>
    </recommendedName>
</protein>
<proteinExistence type="predicted"/>
<dbReference type="AlphaFoldDB" id="A0A158IXY9"/>
<reference evidence="1" key="1">
    <citation type="submission" date="2016-01" db="EMBL/GenBank/DDBJ databases">
        <authorList>
            <person name="Peeters Charlotte."/>
        </authorList>
    </citation>
    <scope>NUCLEOTIDE SEQUENCE</scope>
    <source>
        <strain evidence="1">LMG 22936</strain>
    </source>
</reference>
<comment type="caution">
    <text evidence="1">The sequence shown here is derived from an EMBL/GenBank/DDBJ whole genome shotgun (WGS) entry which is preliminary data.</text>
</comment>
<dbReference type="SUPFAM" id="SSF52540">
    <property type="entry name" value="P-loop containing nucleoside triphosphate hydrolases"/>
    <property type="match status" value="1"/>
</dbReference>
<gene>
    <name evidence="1" type="ORF">AWB66_03545</name>
</gene>
<dbReference type="RefSeq" id="WP_087631482.1">
    <property type="nucleotide sequence ID" value="NZ_FCNZ02000013.1"/>
</dbReference>
<dbReference type="STRING" id="326475.AWB66_03545"/>
<dbReference type="InterPro" id="IPR027417">
    <property type="entry name" value="P-loop_NTPase"/>
</dbReference>
<dbReference type="Gene3D" id="3.40.50.300">
    <property type="entry name" value="P-loop containing nucleotide triphosphate hydrolases"/>
    <property type="match status" value="1"/>
</dbReference>
<organism evidence="1 2">
    <name type="scientific">Caballeronia telluris</name>
    <dbReference type="NCBI Taxonomy" id="326475"/>
    <lineage>
        <taxon>Bacteria</taxon>
        <taxon>Pseudomonadati</taxon>
        <taxon>Pseudomonadota</taxon>
        <taxon>Betaproteobacteria</taxon>
        <taxon>Burkholderiales</taxon>
        <taxon>Burkholderiaceae</taxon>
        <taxon>Caballeronia</taxon>
    </lineage>
</organism>
<dbReference type="Pfam" id="PF13469">
    <property type="entry name" value="Sulfotransfer_3"/>
    <property type="match status" value="1"/>
</dbReference>
<evidence type="ECO:0008006" key="3">
    <source>
        <dbReference type="Google" id="ProtNLM"/>
    </source>
</evidence>
<name>A0A158IXY9_9BURK</name>
<sequence length="259" mass="29364">MLNYPYGLTFCVGAPRSGTTVFCNLLTEGKSAFPMLPECTYITQLIRLYHDILNYSDAQRFKAFAKSKADLADVFSRSIDGFIRLAHSHFAHIEGSQLILKDPEITIYLDQLRDFFPTAKVVCVVRDPVNVVASMGKVFAKQGRATTFDELLSFVFNYYWRASESQLAKSGAMHFVDFEKILDADESEFQATEHFLGYSIGRSGFGKTFFDFDTTDATHSANYGQAMARPVRGEVALSEDERLKVQNAFSGYNLMYKWW</sequence>
<accession>A0A158IXY9</accession>
<evidence type="ECO:0000313" key="2">
    <source>
        <dbReference type="Proteomes" id="UP000054717"/>
    </source>
</evidence>
<evidence type="ECO:0000313" key="1">
    <source>
        <dbReference type="EMBL" id="SAL61468.1"/>
    </source>
</evidence>
<dbReference type="EMBL" id="FCNZ02000013">
    <property type="protein sequence ID" value="SAL61468.1"/>
    <property type="molecule type" value="Genomic_DNA"/>
</dbReference>
<keyword evidence="2" id="KW-1185">Reference proteome</keyword>